<evidence type="ECO:0000313" key="1">
    <source>
        <dbReference type="EMBL" id="KNC78800.1"/>
    </source>
</evidence>
<protein>
    <submittedName>
        <fullName evidence="1">Uncharacterized protein</fullName>
    </submittedName>
</protein>
<evidence type="ECO:0000313" key="2">
    <source>
        <dbReference type="Proteomes" id="UP000054560"/>
    </source>
</evidence>
<dbReference type="RefSeq" id="XP_014152702.1">
    <property type="nucleotide sequence ID" value="XM_014297227.1"/>
</dbReference>
<accession>A0A0L0FPR0</accession>
<proteinExistence type="predicted"/>
<dbReference type="GeneID" id="25909283"/>
<feature type="non-terminal residue" evidence="1">
    <location>
        <position position="1"/>
    </location>
</feature>
<dbReference type="EMBL" id="KQ242422">
    <property type="protein sequence ID" value="KNC78800.1"/>
    <property type="molecule type" value="Genomic_DNA"/>
</dbReference>
<dbReference type="AlphaFoldDB" id="A0A0L0FPR0"/>
<name>A0A0L0FPR0_9EUKA</name>
<organism evidence="1 2">
    <name type="scientific">Sphaeroforma arctica JP610</name>
    <dbReference type="NCBI Taxonomy" id="667725"/>
    <lineage>
        <taxon>Eukaryota</taxon>
        <taxon>Ichthyosporea</taxon>
        <taxon>Ichthyophonida</taxon>
        <taxon>Sphaeroforma</taxon>
    </lineage>
</organism>
<dbReference type="Proteomes" id="UP000054560">
    <property type="component" value="Unassembled WGS sequence"/>
</dbReference>
<feature type="non-terminal residue" evidence="1">
    <location>
        <position position="58"/>
    </location>
</feature>
<gene>
    <name evidence="1" type="ORF">SARC_08779</name>
</gene>
<keyword evidence="2" id="KW-1185">Reference proteome</keyword>
<sequence>CSMSDTLLARANISIGAPVSIVRLVDALPLVQSIRVTLPVAIPGIDTEHALCLIQQSV</sequence>
<reference evidence="1 2" key="1">
    <citation type="submission" date="2011-02" db="EMBL/GenBank/DDBJ databases">
        <title>The Genome Sequence of Sphaeroforma arctica JP610.</title>
        <authorList>
            <consortium name="The Broad Institute Genome Sequencing Platform"/>
            <person name="Russ C."/>
            <person name="Cuomo C."/>
            <person name="Young S.K."/>
            <person name="Zeng Q."/>
            <person name="Gargeya S."/>
            <person name="Alvarado L."/>
            <person name="Berlin A."/>
            <person name="Chapman S.B."/>
            <person name="Chen Z."/>
            <person name="Freedman E."/>
            <person name="Gellesch M."/>
            <person name="Goldberg J."/>
            <person name="Griggs A."/>
            <person name="Gujja S."/>
            <person name="Heilman E."/>
            <person name="Heiman D."/>
            <person name="Howarth C."/>
            <person name="Mehta T."/>
            <person name="Neiman D."/>
            <person name="Pearson M."/>
            <person name="Roberts A."/>
            <person name="Saif S."/>
            <person name="Shea T."/>
            <person name="Shenoy N."/>
            <person name="Sisk P."/>
            <person name="Stolte C."/>
            <person name="Sykes S."/>
            <person name="White J."/>
            <person name="Yandava C."/>
            <person name="Burger G."/>
            <person name="Gray M.W."/>
            <person name="Holland P.W.H."/>
            <person name="King N."/>
            <person name="Lang F.B.F."/>
            <person name="Roger A.J."/>
            <person name="Ruiz-Trillo I."/>
            <person name="Haas B."/>
            <person name="Nusbaum C."/>
            <person name="Birren B."/>
        </authorList>
    </citation>
    <scope>NUCLEOTIDE SEQUENCE [LARGE SCALE GENOMIC DNA]</scope>
    <source>
        <strain evidence="1 2">JP610</strain>
    </source>
</reference>